<dbReference type="InterPro" id="IPR014718">
    <property type="entry name" value="GH-type_carb-bd"/>
</dbReference>
<evidence type="ECO:0000256" key="1">
    <source>
        <dbReference type="ARBA" id="ARBA00006206"/>
    </source>
</evidence>
<comment type="caution">
    <text evidence="4">The sequence shown here is derived from an EMBL/GenBank/DDBJ whole genome shotgun (WGS) entry which is preliminary data.</text>
</comment>
<name>A0ABV2M0T7_9FIRM</name>
<dbReference type="Pfam" id="PF01263">
    <property type="entry name" value="Aldose_epim"/>
    <property type="match status" value="1"/>
</dbReference>
<dbReference type="RefSeq" id="WP_257463750.1">
    <property type="nucleotide sequence ID" value="NZ_JANJZT010000001.1"/>
</dbReference>
<dbReference type="SUPFAM" id="SSF74650">
    <property type="entry name" value="Galactose mutarotase-like"/>
    <property type="match status" value="1"/>
</dbReference>
<organism evidence="4 5">
    <name type="scientific">Blautia caecimuris</name>
    <dbReference type="NCBI Taxonomy" id="1796615"/>
    <lineage>
        <taxon>Bacteria</taxon>
        <taxon>Bacillati</taxon>
        <taxon>Bacillota</taxon>
        <taxon>Clostridia</taxon>
        <taxon>Lachnospirales</taxon>
        <taxon>Lachnospiraceae</taxon>
        <taxon>Blautia</taxon>
    </lineage>
</organism>
<proteinExistence type="inferred from homology"/>
<keyword evidence="2 4" id="KW-0413">Isomerase</keyword>
<keyword evidence="3" id="KW-0119">Carbohydrate metabolism</keyword>
<dbReference type="InterPro" id="IPR008183">
    <property type="entry name" value="Aldose_1/G6P_1-epimerase"/>
</dbReference>
<dbReference type="CDD" id="cd09019">
    <property type="entry name" value="galactose_mutarotase_like"/>
    <property type="match status" value="1"/>
</dbReference>
<dbReference type="PANTHER" id="PTHR10091">
    <property type="entry name" value="ALDOSE-1-EPIMERASE"/>
    <property type="match status" value="1"/>
</dbReference>
<evidence type="ECO:0000313" key="4">
    <source>
        <dbReference type="EMBL" id="MET3749022.1"/>
    </source>
</evidence>
<dbReference type="GO" id="GO:0004034">
    <property type="term" value="F:aldose 1-epimerase activity"/>
    <property type="evidence" value="ECO:0007669"/>
    <property type="project" value="UniProtKB-EC"/>
</dbReference>
<sequence length="354" mass="39417">MKITFLHRSAQYTLLSLTCKDSFQVTLNSIGASVRSVGYTDSADKFKNIALSFASDSDYTGNPLYAGATLGPCAGRISGGSLSLPKKKYSLTRNEKNRHCLHSGIHSVSFINWTLVSIREEDTSAEVLFQCTLPDGCDGFPGNRTFSVSYLLNEAHELTVRYRAVSDKTTYFNMSNHSYFNLSGNFEESVYDHLLQIHADSYIYNDDEFIPEGIAPVENSPFAFRKPVSLTRQMKAFPDHPQLTVSRGYNHAFLLNKNNELPQLVFTSPDSAKKLFISSDAPCVVVYSGGFIESGLPLSGNQISCPGCAAAFEFQDYPDAPGNHGFPFHYTEAGKEWTRYIKYSFVFSCSRENK</sequence>
<evidence type="ECO:0000256" key="3">
    <source>
        <dbReference type="ARBA" id="ARBA00023277"/>
    </source>
</evidence>
<protein>
    <submittedName>
        <fullName evidence="4">Aldose 1-epimerase</fullName>
        <ecNumber evidence="4">5.1.3.3</ecNumber>
    </submittedName>
</protein>
<accession>A0ABV2M0T7</accession>
<dbReference type="EMBL" id="JBEPMJ010000001">
    <property type="protein sequence ID" value="MET3749022.1"/>
    <property type="molecule type" value="Genomic_DNA"/>
</dbReference>
<evidence type="ECO:0000256" key="2">
    <source>
        <dbReference type="ARBA" id="ARBA00023235"/>
    </source>
</evidence>
<dbReference type="EC" id="5.1.3.3" evidence="4"/>
<dbReference type="Proteomes" id="UP001549106">
    <property type="component" value="Unassembled WGS sequence"/>
</dbReference>
<evidence type="ECO:0000313" key="5">
    <source>
        <dbReference type="Proteomes" id="UP001549106"/>
    </source>
</evidence>
<reference evidence="4 5" key="1">
    <citation type="submission" date="2024-06" db="EMBL/GenBank/DDBJ databases">
        <title>Genomic Encyclopedia of Type Strains, Phase IV (KMG-IV): sequencing the most valuable type-strain genomes for metagenomic binning, comparative biology and taxonomic classification.</title>
        <authorList>
            <person name="Goeker M."/>
        </authorList>
    </citation>
    <scope>NUCLEOTIDE SEQUENCE [LARGE SCALE GENOMIC DNA]</scope>
    <source>
        <strain evidence="4 5">DSM 29492</strain>
    </source>
</reference>
<comment type="similarity">
    <text evidence="1">Belongs to the aldose epimerase family.</text>
</comment>
<dbReference type="Gene3D" id="2.70.98.10">
    <property type="match status" value="1"/>
</dbReference>
<dbReference type="InterPro" id="IPR011013">
    <property type="entry name" value="Gal_mutarotase_sf_dom"/>
</dbReference>
<dbReference type="PANTHER" id="PTHR10091:SF0">
    <property type="entry name" value="GALACTOSE MUTAROTASE"/>
    <property type="match status" value="1"/>
</dbReference>
<dbReference type="InterPro" id="IPR047215">
    <property type="entry name" value="Galactose_mutarotase-like"/>
</dbReference>
<gene>
    <name evidence="4" type="ORF">ABID24_000238</name>
</gene>
<keyword evidence="5" id="KW-1185">Reference proteome</keyword>